<sequence>MAELKISSQNDEQSSWYGWIVAVLCLSTFAVSFAARQLWSASIASASPELGISMAQAGGLVSAFYVGNVSGGFFAGVFIDNFGPRKCLSISGIIIAICMFLVSLTHSYTVIFLLMVLAGLASSPVYSGTVKMNLGWFTDKVRGTAMGFIMTGPAVGGLIVNAFYAPFIKNHGWRNAYVLAAAACLVVGVIVFFMAKEKGIALANKTGKKKTSEERAVNMKGTLKVLFSGQFFLGTIVQFLGINAGTGYTTWAIVYFMKVRNFSLTQAGGILAAAGVVTIFSTTLCGMLSDLLKSRRNLAMVGYTIQAVCIVVLAIAPDVRLLWATVLVRGLTGGLGGNSNNVMQAERAKGPYVGTVMGMYNALCQLGSVIAPVLFGIVLDITGSYFVILMSIAALYFTQAICTFFLKETLQVAKQAS</sequence>
<feature type="transmembrane region" description="Helical" evidence="6">
    <location>
        <begin position="385"/>
        <end position="406"/>
    </location>
</feature>
<accession>A0A0P8Y9Z6</accession>
<feature type="transmembrane region" description="Helical" evidence="6">
    <location>
        <begin position="55"/>
        <end position="79"/>
    </location>
</feature>
<dbReference type="OrthoDB" id="1673995at2"/>
<dbReference type="SUPFAM" id="SSF103473">
    <property type="entry name" value="MFS general substrate transporter"/>
    <property type="match status" value="1"/>
</dbReference>
<feature type="transmembrane region" description="Helical" evidence="6">
    <location>
        <begin position="16"/>
        <end position="35"/>
    </location>
</feature>
<evidence type="ECO:0000313" key="8">
    <source>
        <dbReference type="EMBL" id="KPU43755.1"/>
    </source>
</evidence>
<evidence type="ECO:0000256" key="1">
    <source>
        <dbReference type="ARBA" id="ARBA00004651"/>
    </source>
</evidence>
<gene>
    <name evidence="8" type="primary">sauU_2</name>
    <name evidence="8" type="ORF">OXPF_26150</name>
</gene>
<dbReference type="RefSeq" id="WP_054875645.1">
    <property type="nucleotide sequence ID" value="NZ_LKET01000035.1"/>
</dbReference>
<evidence type="ECO:0000256" key="4">
    <source>
        <dbReference type="ARBA" id="ARBA00022989"/>
    </source>
</evidence>
<organism evidence="8 9">
    <name type="scientific">Oxobacter pfennigii</name>
    <dbReference type="NCBI Taxonomy" id="36849"/>
    <lineage>
        <taxon>Bacteria</taxon>
        <taxon>Bacillati</taxon>
        <taxon>Bacillota</taxon>
        <taxon>Clostridia</taxon>
        <taxon>Eubacteriales</taxon>
        <taxon>Clostridiaceae</taxon>
        <taxon>Oxobacter</taxon>
    </lineage>
</organism>
<feature type="domain" description="Major facilitator superfamily (MFS) profile" evidence="7">
    <location>
        <begin position="20"/>
        <end position="411"/>
    </location>
</feature>
<evidence type="ECO:0000256" key="2">
    <source>
        <dbReference type="ARBA" id="ARBA00022448"/>
    </source>
</evidence>
<feature type="transmembrane region" description="Helical" evidence="6">
    <location>
        <begin position="359"/>
        <end position="379"/>
    </location>
</feature>
<dbReference type="GO" id="GO:0061513">
    <property type="term" value="F:glucose 6-phosphate:phosphate antiporter activity"/>
    <property type="evidence" value="ECO:0007669"/>
    <property type="project" value="TreeGrafter"/>
</dbReference>
<dbReference type="InterPro" id="IPR011701">
    <property type="entry name" value="MFS"/>
</dbReference>
<keyword evidence="4 6" id="KW-1133">Transmembrane helix</keyword>
<dbReference type="Pfam" id="PF07690">
    <property type="entry name" value="MFS_1"/>
    <property type="match status" value="1"/>
</dbReference>
<comment type="subcellular location">
    <subcellularLocation>
        <location evidence="1">Cell membrane</location>
        <topology evidence="1">Multi-pass membrane protein</topology>
    </subcellularLocation>
</comment>
<keyword evidence="5 6" id="KW-0472">Membrane</keyword>
<evidence type="ECO:0000256" key="5">
    <source>
        <dbReference type="ARBA" id="ARBA00023136"/>
    </source>
</evidence>
<proteinExistence type="predicted"/>
<dbReference type="AlphaFoldDB" id="A0A0P8Y9Z6"/>
<evidence type="ECO:0000313" key="9">
    <source>
        <dbReference type="Proteomes" id="UP000050326"/>
    </source>
</evidence>
<dbReference type="Proteomes" id="UP000050326">
    <property type="component" value="Unassembled WGS sequence"/>
</dbReference>
<keyword evidence="9" id="KW-1185">Reference proteome</keyword>
<reference evidence="8 9" key="1">
    <citation type="submission" date="2015-09" db="EMBL/GenBank/DDBJ databases">
        <title>Genome sequence of Oxobacter pfennigii DSM 3222.</title>
        <authorList>
            <person name="Poehlein A."/>
            <person name="Bengelsdorf F.R."/>
            <person name="Schiel-Bengelsdorf B."/>
            <person name="Duerre P."/>
            <person name="Daniel R."/>
        </authorList>
    </citation>
    <scope>NUCLEOTIDE SEQUENCE [LARGE SCALE GENOMIC DNA]</scope>
    <source>
        <strain evidence="8 9">DSM 3222</strain>
    </source>
</reference>
<evidence type="ECO:0000259" key="7">
    <source>
        <dbReference type="PROSITE" id="PS50850"/>
    </source>
</evidence>
<dbReference type="EMBL" id="LKET01000035">
    <property type="protein sequence ID" value="KPU43755.1"/>
    <property type="molecule type" value="Genomic_DNA"/>
</dbReference>
<feature type="transmembrane region" description="Helical" evidence="6">
    <location>
        <begin position="264"/>
        <end position="286"/>
    </location>
</feature>
<evidence type="ECO:0000256" key="3">
    <source>
        <dbReference type="ARBA" id="ARBA00022692"/>
    </source>
</evidence>
<keyword evidence="2" id="KW-0813">Transport</keyword>
<feature type="transmembrane region" description="Helical" evidence="6">
    <location>
        <begin position="141"/>
        <end position="164"/>
    </location>
</feature>
<dbReference type="InterPro" id="IPR020846">
    <property type="entry name" value="MFS_dom"/>
</dbReference>
<dbReference type="InterPro" id="IPR036259">
    <property type="entry name" value="MFS_trans_sf"/>
</dbReference>
<dbReference type="PANTHER" id="PTHR43826:SF3">
    <property type="entry name" value="GLUCOSE-6-PHOSPHATE EXCHANGER SLC37A4"/>
    <property type="match status" value="1"/>
</dbReference>
<dbReference type="PROSITE" id="PS50850">
    <property type="entry name" value="MFS"/>
    <property type="match status" value="1"/>
</dbReference>
<dbReference type="PANTHER" id="PTHR43826">
    <property type="entry name" value="GLUCOSE-6-PHOSPHATE EXCHANGER SLC37A4"/>
    <property type="match status" value="1"/>
</dbReference>
<name>A0A0P8Y9Z6_9CLOT</name>
<keyword evidence="3 6" id="KW-0812">Transmembrane</keyword>
<dbReference type="InterPro" id="IPR051337">
    <property type="entry name" value="OPA_Antiporter"/>
</dbReference>
<evidence type="ECO:0000256" key="6">
    <source>
        <dbReference type="SAM" id="Phobius"/>
    </source>
</evidence>
<dbReference type="STRING" id="36849.OXPF_26150"/>
<comment type="caution">
    <text evidence="8">The sequence shown here is derived from an EMBL/GenBank/DDBJ whole genome shotgun (WGS) entry which is preliminary data.</text>
</comment>
<feature type="transmembrane region" description="Helical" evidence="6">
    <location>
        <begin position="176"/>
        <end position="195"/>
    </location>
</feature>
<dbReference type="GO" id="GO:0005886">
    <property type="term" value="C:plasma membrane"/>
    <property type="evidence" value="ECO:0007669"/>
    <property type="project" value="UniProtKB-SubCell"/>
</dbReference>
<feature type="transmembrane region" description="Helical" evidence="6">
    <location>
        <begin position="298"/>
        <end position="315"/>
    </location>
</feature>
<dbReference type="Gene3D" id="1.20.1250.20">
    <property type="entry name" value="MFS general substrate transporter like domains"/>
    <property type="match status" value="2"/>
</dbReference>
<protein>
    <submittedName>
        <fullName evidence="8">Putative sulfoacetate transporter SauU</fullName>
    </submittedName>
</protein>
<feature type="transmembrane region" description="Helical" evidence="6">
    <location>
        <begin position="110"/>
        <end position="129"/>
    </location>
</feature>
<dbReference type="GO" id="GO:0035435">
    <property type="term" value="P:phosphate ion transmembrane transport"/>
    <property type="evidence" value="ECO:0007669"/>
    <property type="project" value="TreeGrafter"/>
</dbReference>